<evidence type="ECO:0000256" key="5">
    <source>
        <dbReference type="ARBA" id="ARBA00023125"/>
    </source>
</evidence>
<evidence type="ECO:0000256" key="6">
    <source>
        <dbReference type="ARBA" id="ARBA00023235"/>
    </source>
</evidence>
<dbReference type="InterPro" id="IPR005740">
    <property type="entry name" value="ParE_type2"/>
</dbReference>
<feature type="binding site" evidence="7">
    <location>
        <position position="86"/>
    </location>
    <ligand>
        <name>ATP</name>
        <dbReference type="ChEBI" id="CHEBI:30616"/>
    </ligand>
</feature>
<feature type="domain" description="Toprim" evidence="9">
    <location>
        <begin position="463"/>
        <end position="577"/>
    </location>
</feature>
<dbReference type="InterPro" id="IPR003594">
    <property type="entry name" value="HATPase_dom"/>
</dbReference>
<dbReference type="InterPro" id="IPR018522">
    <property type="entry name" value="TopoIIA_CS"/>
</dbReference>
<proteinExistence type="inferred from homology"/>
<gene>
    <name evidence="7" type="primary">parE</name>
    <name evidence="10" type="ORF">BAU18_001371</name>
</gene>
<feature type="binding site" evidence="7">
    <location>
        <begin position="153"/>
        <end position="159"/>
    </location>
    <ligand>
        <name>ATP</name>
        <dbReference type="ChEBI" id="CHEBI:30616"/>
    </ligand>
</feature>
<feature type="binding site" evidence="7">
    <location>
        <position position="46"/>
    </location>
    <ligand>
        <name>ATP</name>
        <dbReference type="ChEBI" id="CHEBI:30616"/>
    </ligand>
</feature>
<dbReference type="InterPro" id="IPR000565">
    <property type="entry name" value="Topo_IIA_B"/>
</dbReference>
<dbReference type="Pfam" id="PF02518">
    <property type="entry name" value="HATPase_c"/>
    <property type="match status" value="1"/>
</dbReference>
<protein>
    <recommendedName>
        <fullName evidence="7">DNA topoisomerase 4 subunit B</fullName>
        <ecNumber evidence="7">5.6.2.2</ecNumber>
    </recommendedName>
    <alternativeName>
        <fullName evidence="7">Topoisomerase IV subunit B</fullName>
    </alternativeName>
</protein>
<feature type="region of interest" description="Disordered" evidence="8">
    <location>
        <begin position="426"/>
        <end position="463"/>
    </location>
</feature>
<feature type="binding site" evidence="7">
    <location>
        <position position="380"/>
    </location>
    <ligand>
        <name>ATP</name>
        <dbReference type="ChEBI" id="CHEBI:30616"/>
    </ligand>
</feature>
<keyword evidence="5 7" id="KW-0238">DNA-binding</keyword>
<dbReference type="PROSITE" id="PS50880">
    <property type="entry name" value="TOPRIM"/>
    <property type="match status" value="1"/>
</dbReference>
<keyword evidence="4" id="KW-0460">Magnesium</keyword>
<dbReference type="PRINTS" id="PR01159">
    <property type="entry name" value="DNAGYRASEB"/>
</dbReference>
<dbReference type="InterPro" id="IPR013760">
    <property type="entry name" value="Topo_IIA-like_dom_sf"/>
</dbReference>
<dbReference type="InterPro" id="IPR013759">
    <property type="entry name" value="Topo_IIA_B_C"/>
</dbReference>
<feature type="region of interest" description="Disordered" evidence="8">
    <location>
        <begin position="683"/>
        <end position="702"/>
    </location>
</feature>
<dbReference type="SMART" id="SM00433">
    <property type="entry name" value="TOP2c"/>
    <property type="match status" value="1"/>
</dbReference>
<comment type="catalytic activity">
    <reaction evidence="1 7">
        <text>ATP-dependent breakage, passage and rejoining of double-stranded DNA.</text>
        <dbReference type="EC" id="5.6.2.2"/>
    </reaction>
</comment>
<dbReference type="InterPro" id="IPR001241">
    <property type="entry name" value="Topo_IIA"/>
</dbReference>
<keyword evidence="7" id="KW-0799">Topoisomerase</keyword>
<dbReference type="EMBL" id="MAEI02000001">
    <property type="protein sequence ID" value="MEO1781783.1"/>
    <property type="molecule type" value="Genomic_DNA"/>
</dbReference>
<keyword evidence="7" id="KW-0547">Nucleotide-binding</keyword>
<dbReference type="Gene3D" id="3.40.50.670">
    <property type="match status" value="1"/>
</dbReference>
<evidence type="ECO:0000313" key="10">
    <source>
        <dbReference type="EMBL" id="MEO1781783.1"/>
    </source>
</evidence>
<comment type="function">
    <text evidence="7">Topoisomerase IV is essential for chromosome segregation. It relaxes supercoiled DNA. Performs the decatenation events required during the replication of a circular DNA molecule.</text>
</comment>
<dbReference type="NCBIfam" id="TIGR01058">
    <property type="entry name" value="parE_Gpos"/>
    <property type="match status" value="1"/>
</dbReference>
<dbReference type="InterPro" id="IPR006171">
    <property type="entry name" value="TOPRIM_dom"/>
</dbReference>
<dbReference type="Gene3D" id="3.30.230.10">
    <property type="match status" value="1"/>
</dbReference>
<reference evidence="10 11" key="2">
    <citation type="submission" date="2024-02" db="EMBL/GenBank/DDBJ databases">
        <title>The Genome Sequence of Enterococcus diestrammenae JM9A.</title>
        <authorList>
            <person name="Earl A."/>
            <person name="Manson A."/>
            <person name="Gilmore M."/>
            <person name="Sanders J."/>
            <person name="Shea T."/>
            <person name="Howe W."/>
            <person name="Livny J."/>
            <person name="Cuomo C."/>
            <person name="Neafsey D."/>
            <person name="Birren B."/>
        </authorList>
    </citation>
    <scope>NUCLEOTIDE SEQUENCE [LARGE SCALE GENOMIC DNA]</scope>
    <source>
        <strain evidence="10 11">JM9A</strain>
    </source>
</reference>
<accession>A0ABV0F156</accession>
<evidence type="ECO:0000259" key="9">
    <source>
        <dbReference type="PROSITE" id="PS50880"/>
    </source>
</evidence>
<dbReference type="SMART" id="SM00387">
    <property type="entry name" value="HATPase_c"/>
    <property type="match status" value="1"/>
</dbReference>
<dbReference type="SUPFAM" id="SSF55874">
    <property type="entry name" value="ATPase domain of HSP90 chaperone/DNA topoisomerase II/histidine kinase"/>
    <property type="match status" value="1"/>
</dbReference>
<comment type="caution">
    <text evidence="10">The sequence shown here is derived from an EMBL/GenBank/DDBJ whole genome shotgun (WGS) entry which is preliminary data.</text>
</comment>
<keyword evidence="3" id="KW-0479">Metal-binding</keyword>
<dbReference type="PANTHER" id="PTHR45866:SF12">
    <property type="entry name" value="DNA TOPOISOMERASE 4 SUBUNIT B"/>
    <property type="match status" value="1"/>
</dbReference>
<evidence type="ECO:0000256" key="4">
    <source>
        <dbReference type="ARBA" id="ARBA00022842"/>
    </source>
</evidence>
<feature type="binding site" evidence="7">
    <location>
        <position position="113"/>
    </location>
    <ligand>
        <name>ATP</name>
        <dbReference type="ChEBI" id="CHEBI:30616"/>
    </ligand>
</feature>
<dbReference type="InterPro" id="IPR013506">
    <property type="entry name" value="Topo_IIA_bsu_dom2"/>
</dbReference>
<dbReference type="InterPro" id="IPR014721">
    <property type="entry name" value="Ribsml_uS5_D2-typ_fold_subgr"/>
</dbReference>
<dbReference type="Pfam" id="PF00986">
    <property type="entry name" value="DNA_gyraseB_C"/>
    <property type="match status" value="1"/>
</dbReference>
<keyword evidence="6 7" id="KW-0413">Isomerase</keyword>
<dbReference type="Gene3D" id="3.30.565.10">
    <property type="entry name" value="Histidine kinase-like ATPase, C-terminal domain"/>
    <property type="match status" value="1"/>
</dbReference>
<feature type="site" description="Interaction with DNA" evidence="7">
    <location>
        <position position="665"/>
    </location>
</feature>
<dbReference type="SUPFAM" id="SSF54211">
    <property type="entry name" value="Ribosomal protein S5 domain 2-like"/>
    <property type="match status" value="1"/>
</dbReference>
<dbReference type="InterPro" id="IPR002288">
    <property type="entry name" value="DNA_gyrase_B_C"/>
</dbReference>
<dbReference type="SUPFAM" id="SSF56719">
    <property type="entry name" value="Type II DNA topoisomerase"/>
    <property type="match status" value="1"/>
</dbReference>
<dbReference type="HAMAP" id="MF_00939">
    <property type="entry name" value="ParE_type2"/>
    <property type="match status" value="1"/>
</dbReference>
<organism evidence="10 11">
    <name type="scientific">Enterococcus diestrammenae</name>
    <dbReference type="NCBI Taxonomy" id="1155073"/>
    <lineage>
        <taxon>Bacteria</taxon>
        <taxon>Bacillati</taxon>
        <taxon>Bacillota</taxon>
        <taxon>Bacilli</taxon>
        <taxon>Lactobacillales</taxon>
        <taxon>Enterococcaceae</taxon>
        <taxon>Enterococcus</taxon>
    </lineage>
</organism>
<evidence type="ECO:0000256" key="8">
    <source>
        <dbReference type="SAM" id="MobiDB-lite"/>
    </source>
</evidence>
<dbReference type="CDD" id="cd00822">
    <property type="entry name" value="TopoII_Trans_DNA_gyrase"/>
    <property type="match status" value="1"/>
</dbReference>
<dbReference type="InterPro" id="IPR020568">
    <property type="entry name" value="Ribosomal_Su5_D2-typ_SF"/>
</dbReference>
<comment type="subunit">
    <text evidence="7">Heterotetramer composed of ParC and ParE.</text>
</comment>
<dbReference type="PANTHER" id="PTHR45866">
    <property type="entry name" value="DNA GYRASE/TOPOISOMERASE SUBUNIT B"/>
    <property type="match status" value="1"/>
</dbReference>
<dbReference type="Pfam" id="PF01751">
    <property type="entry name" value="Toprim"/>
    <property type="match status" value="1"/>
</dbReference>
<sequence length="729" mass="81460">MTGQPAHRFSLFFGTVLKYYKMWRDLRNRIEGEFALAKKSTNRNEYNDASIQVLEGLEAVRKRPGMYIGSTDSRGLHHLVYEIVDNAVDEALSGFGDHIEVTLNKDNSVTVADSGRGMPTGMHASGIPTVEVIFTVLHAGGKFGQGGYKTSGGLHGVGASVVNALSKWLTVTIVREGVEYQERFENGGKPVGTLKKIGKTRKPNGTTVTFLADDAIFSGVRYSYDVLAERLRESAFLLRGVKITLTDLRGEETKQEVFHFEEGIKEFVDYLNEEKDTLTPVIYFSGEKENIEVEIALQYNDGYSENILSFVNNVRTKDGGTHEAGLKASMTKAFNEHARKVGLLKEKDRNLEGSDFREGLAAVLSIRVPENLLQFEGQTKEKLGTPIARNVVDNVLGEQLGFFLQENNEMSQMLIRKAIKAREAREAARKAREESRSGKKRKKGESLLSGKLTPAQSRNPKRNELFLVEGDSAGGSAKQGRDRKFQAILPLRGKVINTEKAKMQDILKNEEINTMIYTIGAGVGPEFDIADANYDKVIIMTDADTDGAHIQVLLLTFFYRYMKPLIEAGKVYIALPPLYKVSRGVGRKQVVEYAWTDEELQTVIKKVGKGYMLQRYKGLGEMNAEQLWETTMDPETRTLIRVGIEDTAQAERRVTTLMGDKVEPRRKWIESHVQFTLEEDGSILEKKDEESPAKVKDVYDDERAQEVAQITADNDGTDEMGASGEISLF</sequence>
<feature type="site" description="Interaction with DNA" evidence="7">
    <location>
        <position position="549"/>
    </location>
</feature>
<feature type="site" description="Interaction with DNA" evidence="7">
    <location>
        <position position="497"/>
    </location>
</feature>
<dbReference type="EC" id="5.6.2.2" evidence="7"/>
<feature type="region of interest" description="Disordered" evidence="8">
    <location>
        <begin position="709"/>
        <end position="729"/>
    </location>
</feature>
<evidence type="ECO:0000256" key="3">
    <source>
        <dbReference type="ARBA" id="ARBA00022723"/>
    </source>
</evidence>
<dbReference type="NCBIfam" id="NF004189">
    <property type="entry name" value="PRK05644.1"/>
    <property type="match status" value="1"/>
</dbReference>
<dbReference type="PRINTS" id="PR00418">
    <property type="entry name" value="TPI2FAMILY"/>
</dbReference>
<keyword evidence="7" id="KW-0067">ATP-binding</keyword>
<dbReference type="Proteomes" id="UP001429357">
    <property type="component" value="Unassembled WGS sequence"/>
</dbReference>
<comment type="cofactor">
    <cofactor evidence="2">
        <name>Mg(2+)</name>
        <dbReference type="ChEBI" id="CHEBI:18420"/>
    </cofactor>
</comment>
<dbReference type="InterPro" id="IPR036890">
    <property type="entry name" value="HATPase_C_sf"/>
</dbReference>
<dbReference type="CDD" id="cd16928">
    <property type="entry name" value="HATPase_GyrB-like"/>
    <property type="match status" value="1"/>
</dbReference>
<comment type="similarity">
    <text evidence="7">Belongs to the type II topoisomerase family. ParE type 2 subfamily.</text>
</comment>
<evidence type="ECO:0000256" key="1">
    <source>
        <dbReference type="ARBA" id="ARBA00000185"/>
    </source>
</evidence>
<name>A0ABV0F156_9ENTE</name>
<feature type="compositionally biased region" description="Basic and acidic residues" evidence="8">
    <location>
        <begin position="426"/>
        <end position="437"/>
    </location>
</feature>
<reference evidence="11" key="1">
    <citation type="submission" date="2016-06" db="EMBL/GenBank/DDBJ databases">
        <title>Four novel species of enterococci isolated from chicken manure.</title>
        <authorList>
            <person name="Van Tyne D."/>
        </authorList>
    </citation>
    <scope>NUCLEOTIDE SEQUENCE [LARGE SCALE GENOMIC DNA]</scope>
    <source>
        <strain evidence="11">JM9A</strain>
    </source>
</reference>
<evidence type="ECO:0000256" key="2">
    <source>
        <dbReference type="ARBA" id="ARBA00001946"/>
    </source>
</evidence>
<evidence type="ECO:0000256" key="7">
    <source>
        <dbReference type="HAMAP-Rule" id="MF_00939"/>
    </source>
</evidence>
<evidence type="ECO:0000313" key="11">
    <source>
        <dbReference type="Proteomes" id="UP001429357"/>
    </source>
</evidence>
<dbReference type="PROSITE" id="PS00177">
    <property type="entry name" value="TOPOISOMERASE_II"/>
    <property type="match status" value="1"/>
</dbReference>
<dbReference type="Pfam" id="PF00204">
    <property type="entry name" value="DNA_gyraseB"/>
    <property type="match status" value="1"/>
</dbReference>
<keyword evidence="11" id="KW-1185">Reference proteome</keyword>